<name>A0A4Y2ELH6_ARAVE</name>
<reference evidence="1 2" key="1">
    <citation type="journal article" date="2019" name="Sci. Rep.">
        <title>Orb-weaving spider Araneus ventricosus genome elucidates the spidroin gene catalogue.</title>
        <authorList>
            <person name="Kono N."/>
            <person name="Nakamura H."/>
            <person name="Ohtoshi R."/>
            <person name="Moran D.A.P."/>
            <person name="Shinohara A."/>
            <person name="Yoshida Y."/>
            <person name="Fujiwara M."/>
            <person name="Mori M."/>
            <person name="Tomita M."/>
            <person name="Arakawa K."/>
        </authorList>
    </citation>
    <scope>NUCLEOTIDE SEQUENCE [LARGE SCALE GENOMIC DNA]</scope>
</reference>
<dbReference type="PANTHER" id="PTHR35385:SF2">
    <property type="entry name" value="PROTEIN B, PUTATIVE-RELATED"/>
    <property type="match status" value="1"/>
</dbReference>
<protein>
    <submittedName>
        <fullName evidence="1">Uncharacterized protein</fullName>
    </submittedName>
</protein>
<organism evidence="1 2">
    <name type="scientific">Araneus ventricosus</name>
    <name type="common">Orbweaver spider</name>
    <name type="synonym">Epeira ventricosa</name>
    <dbReference type="NCBI Taxonomy" id="182803"/>
    <lineage>
        <taxon>Eukaryota</taxon>
        <taxon>Metazoa</taxon>
        <taxon>Ecdysozoa</taxon>
        <taxon>Arthropoda</taxon>
        <taxon>Chelicerata</taxon>
        <taxon>Arachnida</taxon>
        <taxon>Araneae</taxon>
        <taxon>Araneomorphae</taxon>
        <taxon>Entelegynae</taxon>
        <taxon>Araneoidea</taxon>
        <taxon>Araneidae</taxon>
        <taxon>Araneus</taxon>
    </lineage>
</organism>
<dbReference type="Proteomes" id="UP000499080">
    <property type="component" value="Unassembled WGS sequence"/>
</dbReference>
<dbReference type="EMBL" id="BGPR01000643">
    <property type="protein sequence ID" value="GBM29721.1"/>
    <property type="molecule type" value="Genomic_DNA"/>
</dbReference>
<keyword evidence="2" id="KW-1185">Reference proteome</keyword>
<evidence type="ECO:0000313" key="1">
    <source>
        <dbReference type="EMBL" id="GBM29721.1"/>
    </source>
</evidence>
<sequence>MRPAESARYHKGVLEMNADFQPSDLANSKINPTQRTIEYWHEKWRLLNLGPRNGHGRIEKLKEKMTTYRKCNVQDEFEENPFAVATPTMKRSYCLTTAKEIIFVDSTSSCDAESHSVTFLLTPCVAGAVPVGIFITKGQTEGLKMGSQIIPGDN</sequence>
<proteinExistence type="predicted"/>
<gene>
    <name evidence="1" type="ORF">AVEN_156906_1</name>
</gene>
<dbReference type="OrthoDB" id="6436300at2759"/>
<comment type="caution">
    <text evidence="1">The sequence shown here is derived from an EMBL/GenBank/DDBJ whole genome shotgun (WGS) entry which is preliminary data.</text>
</comment>
<dbReference type="PANTHER" id="PTHR35385">
    <property type="entry name" value="PROTEIN B, PUTATIVE-RELATED-RELATED"/>
    <property type="match status" value="1"/>
</dbReference>
<accession>A0A4Y2ELH6</accession>
<evidence type="ECO:0000313" key="2">
    <source>
        <dbReference type="Proteomes" id="UP000499080"/>
    </source>
</evidence>
<dbReference type="AlphaFoldDB" id="A0A4Y2ELH6"/>